<feature type="compositionally biased region" description="Polar residues" evidence="1">
    <location>
        <begin position="44"/>
        <end position="59"/>
    </location>
</feature>
<protein>
    <submittedName>
        <fullName evidence="2">Uncharacterized protein</fullName>
    </submittedName>
</protein>
<dbReference type="OrthoDB" id="10420924at2759"/>
<name>A0A8S0VRH5_CYCAE</name>
<evidence type="ECO:0000256" key="1">
    <source>
        <dbReference type="SAM" id="MobiDB-lite"/>
    </source>
</evidence>
<organism evidence="2 3">
    <name type="scientific">Cyclocybe aegerita</name>
    <name type="common">Black poplar mushroom</name>
    <name type="synonym">Agrocybe aegerita</name>
    <dbReference type="NCBI Taxonomy" id="1973307"/>
    <lineage>
        <taxon>Eukaryota</taxon>
        <taxon>Fungi</taxon>
        <taxon>Dikarya</taxon>
        <taxon>Basidiomycota</taxon>
        <taxon>Agaricomycotina</taxon>
        <taxon>Agaricomycetes</taxon>
        <taxon>Agaricomycetidae</taxon>
        <taxon>Agaricales</taxon>
        <taxon>Agaricineae</taxon>
        <taxon>Bolbitiaceae</taxon>
        <taxon>Cyclocybe</taxon>
    </lineage>
</organism>
<dbReference type="EMBL" id="CACVBS010000040">
    <property type="protein sequence ID" value="CAA7263495.1"/>
    <property type="molecule type" value="Genomic_DNA"/>
</dbReference>
<evidence type="ECO:0000313" key="2">
    <source>
        <dbReference type="EMBL" id="CAA7263495.1"/>
    </source>
</evidence>
<evidence type="ECO:0000313" key="3">
    <source>
        <dbReference type="Proteomes" id="UP000467700"/>
    </source>
</evidence>
<feature type="region of interest" description="Disordered" evidence="1">
    <location>
        <begin position="1"/>
        <end position="59"/>
    </location>
</feature>
<accession>A0A8S0VRH5</accession>
<comment type="caution">
    <text evidence="2">The sequence shown here is derived from an EMBL/GenBank/DDBJ whole genome shotgun (WGS) entry which is preliminary data.</text>
</comment>
<dbReference type="Proteomes" id="UP000467700">
    <property type="component" value="Unassembled WGS sequence"/>
</dbReference>
<keyword evidence="3" id="KW-1185">Reference proteome</keyword>
<proteinExistence type="predicted"/>
<sequence length="162" mass="16871">MDRAAQGHVDGHSAGGEKGFSPVDTKTVTSSLAADETSGDDGENASTTTSTSLPFQNVNHDNSGTNSYALITPGGNQEFFINAVGPRIVDSSVTDESLQTAGGIKIGNGSTGLLFENSVFRTYTGDGHLIDLQALLNQKPLLPRGNLGESLCVLVRSESIMN</sequence>
<feature type="compositionally biased region" description="Basic and acidic residues" evidence="1">
    <location>
        <begin position="1"/>
        <end position="11"/>
    </location>
</feature>
<dbReference type="AlphaFoldDB" id="A0A8S0VRH5"/>
<gene>
    <name evidence="2" type="ORF">AAE3_LOCUS5861</name>
</gene>
<reference evidence="2 3" key="1">
    <citation type="submission" date="2020-01" db="EMBL/GenBank/DDBJ databases">
        <authorList>
            <person name="Gupta K D."/>
        </authorList>
    </citation>
    <scope>NUCLEOTIDE SEQUENCE [LARGE SCALE GENOMIC DNA]</scope>
</reference>